<reference evidence="1" key="1">
    <citation type="journal article" date="2020" name="Stud. Mycol.">
        <title>101 Dothideomycetes genomes: a test case for predicting lifestyles and emergence of pathogens.</title>
        <authorList>
            <person name="Haridas S."/>
            <person name="Albert R."/>
            <person name="Binder M."/>
            <person name="Bloem J."/>
            <person name="Labutti K."/>
            <person name="Salamov A."/>
            <person name="Andreopoulos B."/>
            <person name="Baker S."/>
            <person name="Barry K."/>
            <person name="Bills G."/>
            <person name="Bluhm B."/>
            <person name="Cannon C."/>
            <person name="Castanera R."/>
            <person name="Culley D."/>
            <person name="Daum C."/>
            <person name="Ezra D."/>
            <person name="Gonzalez J."/>
            <person name="Henrissat B."/>
            <person name="Kuo A."/>
            <person name="Liang C."/>
            <person name="Lipzen A."/>
            <person name="Lutzoni F."/>
            <person name="Magnuson J."/>
            <person name="Mondo S."/>
            <person name="Nolan M."/>
            <person name="Ohm R."/>
            <person name="Pangilinan J."/>
            <person name="Park H.-J."/>
            <person name="Ramirez L."/>
            <person name="Alfaro M."/>
            <person name="Sun H."/>
            <person name="Tritt A."/>
            <person name="Yoshinaga Y."/>
            <person name="Zwiers L.-H."/>
            <person name="Turgeon B."/>
            <person name="Goodwin S."/>
            <person name="Spatafora J."/>
            <person name="Crous P."/>
            <person name="Grigoriev I."/>
        </authorList>
    </citation>
    <scope>NUCLEOTIDE SEQUENCE</scope>
    <source>
        <strain evidence="1">CBS 473.64</strain>
    </source>
</reference>
<name>A0A6A6RJA1_9PLEO</name>
<proteinExistence type="predicted"/>
<dbReference type="OrthoDB" id="3477104at2759"/>
<evidence type="ECO:0000313" key="1">
    <source>
        <dbReference type="EMBL" id="KAF2634521.1"/>
    </source>
</evidence>
<protein>
    <submittedName>
        <fullName evidence="1">Uncharacterized protein</fullName>
    </submittedName>
</protein>
<sequence>MDTLMEIPEPPTRSHAALQSKLSQTRTGTWFQEPAFLAYQHHAVECTLHGLSATGKQHKTFDKEDTLEPRPASQERYEVTLAIPTSPSPSQHTTYALINTSSSEGCDYDPYHSQRRENLPKGTFIEATCRSTGRALVGGTNVWIWIAGRACWVSTKGLNEGMGCRLVMDFEKEGYLRRFGGMKGDMDCAGDSCGN</sequence>
<keyword evidence="2" id="KW-1185">Reference proteome</keyword>
<evidence type="ECO:0000313" key="2">
    <source>
        <dbReference type="Proteomes" id="UP000799753"/>
    </source>
</evidence>
<dbReference type="EMBL" id="MU006822">
    <property type="protein sequence ID" value="KAF2634521.1"/>
    <property type="molecule type" value="Genomic_DNA"/>
</dbReference>
<gene>
    <name evidence="1" type="ORF">P280DRAFT_485408</name>
</gene>
<accession>A0A6A6RJA1</accession>
<dbReference type="AlphaFoldDB" id="A0A6A6RJA1"/>
<dbReference type="Proteomes" id="UP000799753">
    <property type="component" value="Unassembled WGS sequence"/>
</dbReference>
<organism evidence="1 2">
    <name type="scientific">Massarina eburnea CBS 473.64</name>
    <dbReference type="NCBI Taxonomy" id="1395130"/>
    <lineage>
        <taxon>Eukaryota</taxon>
        <taxon>Fungi</taxon>
        <taxon>Dikarya</taxon>
        <taxon>Ascomycota</taxon>
        <taxon>Pezizomycotina</taxon>
        <taxon>Dothideomycetes</taxon>
        <taxon>Pleosporomycetidae</taxon>
        <taxon>Pleosporales</taxon>
        <taxon>Massarineae</taxon>
        <taxon>Massarinaceae</taxon>
        <taxon>Massarina</taxon>
    </lineage>
</organism>